<evidence type="ECO:0000313" key="7">
    <source>
        <dbReference type="EMBL" id="KAL0390806.1"/>
    </source>
</evidence>
<feature type="region of interest" description="Disordered" evidence="5">
    <location>
        <begin position="198"/>
        <end position="227"/>
    </location>
</feature>
<keyword evidence="3" id="KW-0804">Transcription</keyword>
<evidence type="ECO:0000256" key="5">
    <source>
        <dbReference type="SAM" id="MobiDB-lite"/>
    </source>
</evidence>
<proteinExistence type="predicted"/>
<accession>A0AAW2SGK7</accession>
<dbReference type="GO" id="GO:0006355">
    <property type="term" value="P:regulation of DNA-templated transcription"/>
    <property type="evidence" value="ECO:0007669"/>
    <property type="project" value="InterPro"/>
</dbReference>
<name>A0AAW2SGK7_9LAMI</name>
<protein>
    <submittedName>
        <fullName evidence="7">NAC domain-containing protein 18</fullName>
    </submittedName>
</protein>
<keyword evidence="1" id="KW-0805">Transcription regulation</keyword>
<evidence type="ECO:0000256" key="1">
    <source>
        <dbReference type="ARBA" id="ARBA00023015"/>
    </source>
</evidence>
<dbReference type="Gene3D" id="2.170.150.80">
    <property type="entry name" value="NAC domain"/>
    <property type="match status" value="1"/>
</dbReference>
<gene>
    <name evidence="7" type="ORF">Scaly_0437700</name>
</gene>
<feature type="region of interest" description="Disordered" evidence="5">
    <location>
        <begin position="1"/>
        <end position="24"/>
    </location>
</feature>
<reference evidence="7" key="1">
    <citation type="submission" date="2020-06" db="EMBL/GenBank/DDBJ databases">
        <authorList>
            <person name="Li T."/>
            <person name="Hu X."/>
            <person name="Zhang T."/>
            <person name="Song X."/>
            <person name="Zhang H."/>
            <person name="Dai N."/>
            <person name="Sheng W."/>
            <person name="Hou X."/>
            <person name="Wei L."/>
        </authorList>
    </citation>
    <scope>NUCLEOTIDE SEQUENCE</scope>
    <source>
        <strain evidence="7">KEN8</strain>
        <tissue evidence="7">Leaf</tissue>
    </source>
</reference>
<feature type="domain" description="NAC" evidence="6">
    <location>
        <begin position="40"/>
        <end position="194"/>
    </location>
</feature>
<keyword evidence="2" id="KW-0238">DNA-binding</keyword>
<reference evidence="7" key="2">
    <citation type="journal article" date="2024" name="Plant">
        <title>Genomic evolution and insights into agronomic trait innovations of Sesamum species.</title>
        <authorList>
            <person name="Miao H."/>
            <person name="Wang L."/>
            <person name="Qu L."/>
            <person name="Liu H."/>
            <person name="Sun Y."/>
            <person name="Le M."/>
            <person name="Wang Q."/>
            <person name="Wei S."/>
            <person name="Zheng Y."/>
            <person name="Lin W."/>
            <person name="Duan Y."/>
            <person name="Cao H."/>
            <person name="Xiong S."/>
            <person name="Wang X."/>
            <person name="Wei L."/>
            <person name="Li C."/>
            <person name="Ma Q."/>
            <person name="Ju M."/>
            <person name="Zhao R."/>
            <person name="Li G."/>
            <person name="Mu C."/>
            <person name="Tian Q."/>
            <person name="Mei H."/>
            <person name="Zhang T."/>
            <person name="Gao T."/>
            <person name="Zhang H."/>
        </authorList>
    </citation>
    <scope>NUCLEOTIDE SEQUENCE</scope>
    <source>
        <strain evidence="7">KEN8</strain>
    </source>
</reference>
<dbReference type="SUPFAM" id="SSF101941">
    <property type="entry name" value="NAC domain"/>
    <property type="match status" value="1"/>
</dbReference>
<dbReference type="InterPro" id="IPR036093">
    <property type="entry name" value="NAC_dom_sf"/>
</dbReference>
<feature type="compositionally biased region" description="Polar residues" evidence="5">
    <location>
        <begin position="201"/>
        <end position="212"/>
    </location>
</feature>
<keyword evidence="4" id="KW-0539">Nucleus</keyword>
<dbReference type="GO" id="GO:0003677">
    <property type="term" value="F:DNA binding"/>
    <property type="evidence" value="ECO:0007669"/>
    <property type="project" value="UniProtKB-KW"/>
</dbReference>
<comment type="caution">
    <text evidence="7">The sequence shown here is derived from an EMBL/GenBank/DDBJ whole genome shotgun (WGS) entry which is preliminary data.</text>
</comment>
<sequence length="410" mass="46475">MTAVPPPRDDKQNPPVAPEETPAEIAPSEKKLQACFRGNYPPGFHFMPSDAELILEYLKKRIQNLPIPISEICEVNLYQYNPQHLAAMYPQLGKPGWYFFTPRDRKYPNGSRPNRAAGTGYWKATGADKDVYRDDGKKVGSRKALVFYEGRPPKGKKTDWIMHEYRVKDQPPRHKRDANDMRLDDWVLCRIHEKLARTAKKNVQQQRNSPQDDQPLMDPIDENPERSVDNVDNLAVLSIHDNVATPDAQFVDNHGNLAVAPVEGDNAVHVDSPDQSLDDWIQSALSGVDDSCTGNFGFQCNDDPQTSFGYGVQNPFGVLNDPFQTRFLHEEEHQWGFHDHLQQDDHQWWGGSFDQQVPAPYYGPSPSSGGGFSTDSFMKSEGPSFDDAVMMNNVPDDHNQTVPRKTRRIM</sequence>
<organism evidence="7">
    <name type="scientific">Sesamum calycinum</name>
    <dbReference type="NCBI Taxonomy" id="2727403"/>
    <lineage>
        <taxon>Eukaryota</taxon>
        <taxon>Viridiplantae</taxon>
        <taxon>Streptophyta</taxon>
        <taxon>Embryophyta</taxon>
        <taxon>Tracheophyta</taxon>
        <taxon>Spermatophyta</taxon>
        <taxon>Magnoliopsida</taxon>
        <taxon>eudicotyledons</taxon>
        <taxon>Gunneridae</taxon>
        <taxon>Pentapetalae</taxon>
        <taxon>asterids</taxon>
        <taxon>lamiids</taxon>
        <taxon>Lamiales</taxon>
        <taxon>Pedaliaceae</taxon>
        <taxon>Sesamum</taxon>
    </lineage>
</organism>
<dbReference type="EMBL" id="JACGWM010000002">
    <property type="protein sequence ID" value="KAL0390806.1"/>
    <property type="molecule type" value="Genomic_DNA"/>
</dbReference>
<evidence type="ECO:0000256" key="2">
    <source>
        <dbReference type="ARBA" id="ARBA00023125"/>
    </source>
</evidence>
<dbReference type="Pfam" id="PF02365">
    <property type="entry name" value="NAM"/>
    <property type="match status" value="1"/>
</dbReference>
<evidence type="ECO:0000259" key="6">
    <source>
        <dbReference type="PROSITE" id="PS51005"/>
    </source>
</evidence>
<dbReference type="PANTHER" id="PTHR31719:SF213">
    <property type="entry name" value="NAC DOMAIN-CONTAINING PROTEIN"/>
    <property type="match status" value="1"/>
</dbReference>
<dbReference type="AlphaFoldDB" id="A0AAW2SGK7"/>
<dbReference type="PROSITE" id="PS51005">
    <property type="entry name" value="NAC"/>
    <property type="match status" value="1"/>
</dbReference>
<evidence type="ECO:0000256" key="4">
    <source>
        <dbReference type="ARBA" id="ARBA00023242"/>
    </source>
</evidence>
<evidence type="ECO:0000256" key="3">
    <source>
        <dbReference type="ARBA" id="ARBA00023163"/>
    </source>
</evidence>
<dbReference type="PANTHER" id="PTHR31719">
    <property type="entry name" value="NAC TRANSCRIPTION FACTOR 56"/>
    <property type="match status" value="1"/>
</dbReference>
<dbReference type="InterPro" id="IPR003441">
    <property type="entry name" value="NAC-dom"/>
</dbReference>